<dbReference type="EMBL" id="AP024849">
    <property type="protein sequence ID" value="BCZ44135.1"/>
    <property type="molecule type" value="Genomic_DNA"/>
</dbReference>
<organism evidence="4 5">
    <name type="scientific">Clostridium gelidum</name>
    <dbReference type="NCBI Taxonomy" id="704125"/>
    <lineage>
        <taxon>Bacteria</taxon>
        <taxon>Bacillati</taxon>
        <taxon>Bacillota</taxon>
        <taxon>Clostridia</taxon>
        <taxon>Eubacteriales</taxon>
        <taxon>Clostridiaceae</taxon>
        <taxon>Clostridium</taxon>
    </lineage>
</organism>
<keyword evidence="2" id="KW-0732">Signal</keyword>
<dbReference type="Gene3D" id="3.40.630.40">
    <property type="entry name" value="Zn-dependent exopeptidases"/>
    <property type="match status" value="1"/>
</dbReference>
<keyword evidence="1" id="KW-0378">Hydrolase</keyword>
<name>A0ABN6ITF5_9CLOT</name>
<dbReference type="InterPro" id="IPR002508">
    <property type="entry name" value="MurNAc-LAA_cat"/>
</dbReference>
<dbReference type="Proteomes" id="UP000824633">
    <property type="component" value="Chromosome"/>
</dbReference>
<keyword evidence="5" id="KW-1185">Reference proteome</keyword>
<feature type="signal peptide" evidence="2">
    <location>
        <begin position="1"/>
        <end position="25"/>
    </location>
</feature>
<dbReference type="SMART" id="SM00646">
    <property type="entry name" value="Ami_3"/>
    <property type="match status" value="1"/>
</dbReference>
<dbReference type="PANTHER" id="PTHR30404">
    <property type="entry name" value="N-ACETYLMURAMOYL-L-ALANINE AMIDASE"/>
    <property type="match status" value="1"/>
</dbReference>
<dbReference type="SUPFAM" id="SSF53187">
    <property type="entry name" value="Zn-dependent exopeptidases"/>
    <property type="match status" value="1"/>
</dbReference>
<evidence type="ECO:0000259" key="3">
    <source>
        <dbReference type="SMART" id="SM00646"/>
    </source>
</evidence>
<evidence type="ECO:0000256" key="1">
    <source>
        <dbReference type="ARBA" id="ARBA00022801"/>
    </source>
</evidence>
<feature type="domain" description="MurNAc-LAA" evidence="3">
    <location>
        <begin position="99"/>
        <end position="212"/>
    </location>
</feature>
<gene>
    <name evidence="4" type="primary">cwlD</name>
    <name evidence="4" type="ORF">psyc5s11_02020</name>
</gene>
<dbReference type="InterPro" id="IPR050695">
    <property type="entry name" value="N-acetylmuramoyl_amidase_3"/>
</dbReference>
<evidence type="ECO:0000256" key="2">
    <source>
        <dbReference type="SAM" id="SignalP"/>
    </source>
</evidence>
<evidence type="ECO:0000313" key="4">
    <source>
        <dbReference type="EMBL" id="BCZ44135.1"/>
    </source>
</evidence>
<dbReference type="Pfam" id="PF01520">
    <property type="entry name" value="Amidase_3"/>
    <property type="match status" value="1"/>
</dbReference>
<dbReference type="PANTHER" id="PTHR30404:SF0">
    <property type="entry name" value="N-ACETYLMURAMOYL-L-ALANINE AMIDASE AMIC"/>
    <property type="match status" value="1"/>
</dbReference>
<protein>
    <submittedName>
        <fullName evidence="4">N-acetylmuramoyl-L-alanine amidase CwlD</fullName>
    </submittedName>
</protein>
<evidence type="ECO:0000313" key="5">
    <source>
        <dbReference type="Proteomes" id="UP000824633"/>
    </source>
</evidence>
<feature type="chain" id="PRO_5045674175" evidence="2">
    <location>
        <begin position="26"/>
        <end position="220"/>
    </location>
</feature>
<proteinExistence type="predicted"/>
<dbReference type="CDD" id="cd02696">
    <property type="entry name" value="MurNAc-LAA"/>
    <property type="match status" value="1"/>
</dbReference>
<dbReference type="RefSeq" id="WP_224035844.1">
    <property type="nucleotide sequence ID" value="NZ_AP024849.1"/>
</dbReference>
<sequence>MKIKKVLVLFCIFCLILGMPIRANSDENNTKSIILIDPGHGGIDGGAKTKNGTIEKNINLLIATKLKIELENSGYLVYMTREEDSQLDSRKVKDLNARCQMKKDTKCDVFISIHQNIFPQASCFGAQVWYASNDNSKILAEEIQNSLKETVADKNKRIPKAAKEQYRILRDGYEGACVLVECGFLSNHEEEEKLKSDEHQDKIVKGIINGVNKYFENKNT</sequence>
<accession>A0ABN6ITF5</accession>
<reference evidence="5" key="1">
    <citation type="submission" date="2021-07" db="EMBL/GenBank/DDBJ databases">
        <title>Complete genome sequencing of a Clostridium isolate.</title>
        <authorList>
            <person name="Ueki A."/>
            <person name="Tonouchi A."/>
        </authorList>
    </citation>
    <scope>NUCLEOTIDE SEQUENCE [LARGE SCALE GENOMIC DNA]</scope>
    <source>
        <strain evidence="5">C5S11</strain>
    </source>
</reference>